<keyword evidence="3" id="KW-1185">Reference proteome</keyword>
<evidence type="ECO:0000313" key="2">
    <source>
        <dbReference type="EMBL" id="KAG2621990.1"/>
    </source>
</evidence>
<dbReference type="Proteomes" id="UP000823388">
    <property type="component" value="Chromosome 3N"/>
</dbReference>
<proteinExistence type="predicted"/>
<accession>A0A8T0UHH6</accession>
<comment type="caution">
    <text evidence="2">The sequence shown here is derived from an EMBL/GenBank/DDBJ whole genome shotgun (WGS) entry which is preliminary data.</text>
</comment>
<dbReference type="EMBL" id="CM029042">
    <property type="protein sequence ID" value="KAG2621990.1"/>
    <property type="molecule type" value="Genomic_DNA"/>
</dbReference>
<protein>
    <submittedName>
        <fullName evidence="2">Uncharacterized protein</fullName>
    </submittedName>
</protein>
<feature type="region of interest" description="Disordered" evidence="1">
    <location>
        <begin position="1"/>
        <end position="59"/>
    </location>
</feature>
<name>A0A8T0UHH6_PANVG</name>
<gene>
    <name evidence="2" type="ORF">PVAP13_3NG292246</name>
</gene>
<organism evidence="2 3">
    <name type="scientific">Panicum virgatum</name>
    <name type="common">Blackwell switchgrass</name>
    <dbReference type="NCBI Taxonomy" id="38727"/>
    <lineage>
        <taxon>Eukaryota</taxon>
        <taxon>Viridiplantae</taxon>
        <taxon>Streptophyta</taxon>
        <taxon>Embryophyta</taxon>
        <taxon>Tracheophyta</taxon>
        <taxon>Spermatophyta</taxon>
        <taxon>Magnoliopsida</taxon>
        <taxon>Liliopsida</taxon>
        <taxon>Poales</taxon>
        <taxon>Poaceae</taxon>
        <taxon>PACMAD clade</taxon>
        <taxon>Panicoideae</taxon>
        <taxon>Panicodae</taxon>
        <taxon>Paniceae</taxon>
        <taxon>Panicinae</taxon>
        <taxon>Panicum</taxon>
        <taxon>Panicum sect. Hiantes</taxon>
    </lineage>
</organism>
<feature type="compositionally biased region" description="Gly residues" evidence="1">
    <location>
        <begin position="1"/>
        <end position="13"/>
    </location>
</feature>
<evidence type="ECO:0000313" key="3">
    <source>
        <dbReference type="Proteomes" id="UP000823388"/>
    </source>
</evidence>
<dbReference type="AlphaFoldDB" id="A0A8T0UHH6"/>
<evidence type="ECO:0000256" key="1">
    <source>
        <dbReference type="SAM" id="MobiDB-lite"/>
    </source>
</evidence>
<reference evidence="2" key="1">
    <citation type="submission" date="2020-05" db="EMBL/GenBank/DDBJ databases">
        <title>WGS assembly of Panicum virgatum.</title>
        <authorList>
            <person name="Lovell J.T."/>
            <person name="Jenkins J."/>
            <person name="Shu S."/>
            <person name="Juenger T.E."/>
            <person name="Schmutz J."/>
        </authorList>
    </citation>
    <scope>NUCLEOTIDE SEQUENCE</scope>
    <source>
        <strain evidence="2">AP13</strain>
    </source>
</reference>
<sequence length="140" mass="14729">MPAGGRGAAGGKGGARRPPAPKAAVPPACGRLRGRGAEVFPGRRRRAGGAEAVSMRATRRAPALKGASPACWGFPRPSDSPMFVAMWNPLSLLLTVLCFSLLGETVCLGRQVFGVGFCWLGASTACSGTKTRRKHERPWR</sequence>